<keyword evidence="3" id="KW-0653">Protein transport</keyword>
<protein>
    <recommendedName>
        <fullName evidence="9">GAT domain-containing protein</fullName>
    </recommendedName>
</protein>
<comment type="caution">
    <text evidence="7">The sequence shown here is derived from an EMBL/GenBank/DDBJ whole genome shotgun (WGS) entry which is preliminary data.</text>
</comment>
<feature type="compositionally biased region" description="Low complexity" evidence="4">
    <location>
        <begin position="47"/>
        <end position="61"/>
    </location>
</feature>
<feature type="compositionally biased region" description="Polar residues" evidence="4">
    <location>
        <begin position="459"/>
        <end position="471"/>
    </location>
</feature>
<keyword evidence="8" id="KW-1185">Reference proteome</keyword>
<dbReference type="PROSITE" id="PS50179">
    <property type="entry name" value="VHS"/>
    <property type="match status" value="1"/>
</dbReference>
<dbReference type="GO" id="GO:0007034">
    <property type="term" value="P:vacuolar transport"/>
    <property type="evidence" value="ECO:0007669"/>
    <property type="project" value="UniProtKB-ARBA"/>
</dbReference>
<accession>A0A9N9Y2W3</accession>
<keyword evidence="2" id="KW-0813">Transport</keyword>
<comment type="subunit">
    <text evidence="1">Component of the ESCRT-0 complex composed of HSE1 and VPS27.</text>
</comment>
<dbReference type="Gene3D" id="1.20.58.160">
    <property type="match status" value="1"/>
</dbReference>
<dbReference type="Proteomes" id="UP000754883">
    <property type="component" value="Unassembled WGS sequence"/>
</dbReference>
<dbReference type="GO" id="GO:0007015">
    <property type="term" value="P:actin filament organization"/>
    <property type="evidence" value="ECO:0007669"/>
    <property type="project" value="InterPro"/>
</dbReference>
<dbReference type="Pfam" id="PF03127">
    <property type="entry name" value="GAT"/>
    <property type="match status" value="1"/>
</dbReference>
<dbReference type="GO" id="GO:0006897">
    <property type="term" value="P:endocytosis"/>
    <property type="evidence" value="ECO:0007669"/>
    <property type="project" value="InterPro"/>
</dbReference>
<evidence type="ECO:0000256" key="4">
    <source>
        <dbReference type="SAM" id="MobiDB-lite"/>
    </source>
</evidence>
<dbReference type="PROSITE" id="PS50909">
    <property type="entry name" value="GAT"/>
    <property type="match status" value="1"/>
</dbReference>
<name>A0A9N9Y2W3_9HYPO</name>
<dbReference type="AlphaFoldDB" id="A0A9N9Y2W3"/>
<dbReference type="PANTHER" id="PTHR47789:SF1">
    <property type="entry name" value="LAS SEVENTEEN-BINDING PROTEIN 5"/>
    <property type="match status" value="1"/>
</dbReference>
<dbReference type="GO" id="GO:0051666">
    <property type="term" value="P:actin cortical patch localization"/>
    <property type="evidence" value="ECO:0007669"/>
    <property type="project" value="TreeGrafter"/>
</dbReference>
<dbReference type="InterPro" id="IPR038425">
    <property type="entry name" value="GAT_sf"/>
</dbReference>
<feature type="region of interest" description="Disordered" evidence="4">
    <location>
        <begin position="376"/>
        <end position="503"/>
    </location>
</feature>
<dbReference type="Gene3D" id="1.25.40.90">
    <property type="match status" value="1"/>
</dbReference>
<evidence type="ECO:0000256" key="2">
    <source>
        <dbReference type="ARBA" id="ARBA00022448"/>
    </source>
</evidence>
<dbReference type="InterPro" id="IPR004152">
    <property type="entry name" value="GAT_dom"/>
</dbReference>
<dbReference type="PANTHER" id="PTHR47789">
    <property type="entry name" value="LAS SEVENTEEN-BINDING PROTEIN 5"/>
    <property type="match status" value="1"/>
</dbReference>
<dbReference type="SUPFAM" id="SSF89009">
    <property type="entry name" value="GAT-like domain"/>
    <property type="match status" value="1"/>
</dbReference>
<dbReference type="SUPFAM" id="SSF48464">
    <property type="entry name" value="ENTH/VHS domain"/>
    <property type="match status" value="1"/>
</dbReference>
<dbReference type="InterPro" id="IPR045007">
    <property type="entry name" value="LSB5"/>
</dbReference>
<evidence type="ECO:0000256" key="1">
    <source>
        <dbReference type="ARBA" id="ARBA00011446"/>
    </source>
</evidence>
<evidence type="ECO:0000256" key="3">
    <source>
        <dbReference type="ARBA" id="ARBA00022927"/>
    </source>
</evidence>
<organism evidence="7 8">
    <name type="scientific">Clonostachys byssicola</name>
    <dbReference type="NCBI Taxonomy" id="160290"/>
    <lineage>
        <taxon>Eukaryota</taxon>
        <taxon>Fungi</taxon>
        <taxon>Dikarya</taxon>
        <taxon>Ascomycota</taxon>
        <taxon>Pezizomycotina</taxon>
        <taxon>Sordariomycetes</taxon>
        <taxon>Hypocreomycetidae</taxon>
        <taxon>Hypocreales</taxon>
        <taxon>Bionectriaceae</taxon>
        <taxon>Clonostachys</taxon>
    </lineage>
</organism>
<dbReference type="GO" id="GO:0043130">
    <property type="term" value="F:ubiquitin binding"/>
    <property type="evidence" value="ECO:0007669"/>
    <property type="project" value="InterPro"/>
</dbReference>
<feature type="domain" description="VHS" evidence="5">
    <location>
        <begin position="89"/>
        <end position="203"/>
    </location>
</feature>
<sequence length="503" mass="55659">MKSMKKSLSMGKMLGSIRRKTSDDADRLAIATLAGLQHGEANNGTSATAPVPQPTQGTTPEETARNNVEAFCEAGGNMKGDEILFLPLIVEAAESSPSAAAECARVIRKFLGKDYITRPSWQYNALMILRILCDNPGPSFTRSFDQDFVDTVRKLLGNGKDSKVQRMLMEILDDFEFTRMDDGNLVLLIEMWKKEKAAAYTKFGAPRRQEHRRSHQAAANFHSQNYFARSHNNKRLPDPVELASRLEEARTSAKLLEQVVMNTPPAEMLQNELIREFADRCQSASRSIQGYMTAENPTPDNETMESLIDTNEQLQTALNQHRRAVLNARKQLGLNERTPDEFPPLQGQRNGQDRVLQWTQSQADILAAGAHVPVTAEEQQPVNNGKGKETQPYGLGTDRDRAQEDPFADPKGEEEDGRGLQYPEEPFHPGFRASTGPGAAPAAGNSPVAGASLPPSATVHKSSLDNSNTLLKPQARDDKDSESDIYDAGPRTKEPEQQPVYRY</sequence>
<gene>
    <name evidence="7" type="ORF">CBYS24578_00010407</name>
</gene>
<feature type="region of interest" description="Disordered" evidence="4">
    <location>
        <begin position="39"/>
        <end position="62"/>
    </location>
</feature>
<evidence type="ECO:0008006" key="9">
    <source>
        <dbReference type="Google" id="ProtNLM"/>
    </source>
</evidence>
<feature type="compositionally biased region" description="Low complexity" evidence="4">
    <location>
        <begin position="433"/>
        <end position="452"/>
    </location>
</feature>
<evidence type="ECO:0000313" key="8">
    <source>
        <dbReference type="Proteomes" id="UP000754883"/>
    </source>
</evidence>
<reference evidence="7" key="1">
    <citation type="submission" date="2021-10" db="EMBL/GenBank/DDBJ databases">
        <authorList>
            <person name="Piombo E."/>
        </authorList>
    </citation>
    <scope>NUCLEOTIDE SEQUENCE</scope>
</reference>
<dbReference type="OrthoDB" id="5393057at2759"/>
<dbReference type="CDD" id="cd21383">
    <property type="entry name" value="GAT_GGA_Tom1-like"/>
    <property type="match status" value="1"/>
</dbReference>
<evidence type="ECO:0000313" key="7">
    <source>
        <dbReference type="EMBL" id="CAG9983408.1"/>
    </source>
</evidence>
<dbReference type="EMBL" id="CABFNO020001361">
    <property type="protein sequence ID" value="CAG9983408.1"/>
    <property type="molecule type" value="Genomic_DNA"/>
</dbReference>
<dbReference type="GO" id="GO:0035091">
    <property type="term" value="F:phosphatidylinositol binding"/>
    <property type="evidence" value="ECO:0007669"/>
    <property type="project" value="InterPro"/>
</dbReference>
<proteinExistence type="predicted"/>
<evidence type="ECO:0000259" key="6">
    <source>
        <dbReference type="PROSITE" id="PS50909"/>
    </source>
</evidence>
<feature type="domain" description="GAT" evidence="6">
    <location>
        <begin position="237"/>
        <end position="326"/>
    </location>
</feature>
<dbReference type="GO" id="GO:0030479">
    <property type="term" value="C:actin cortical patch"/>
    <property type="evidence" value="ECO:0007669"/>
    <property type="project" value="TreeGrafter"/>
</dbReference>
<dbReference type="InterPro" id="IPR002014">
    <property type="entry name" value="VHS_dom"/>
</dbReference>
<dbReference type="GO" id="GO:0015031">
    <property type="term" value="P:protein transport"/>
    <property type="evidence" value="ECO:0007669"/>
    <property type="project" value="UniProtKB-KW"/>
</dbReference>
<dbReference type="InterPro" id="IPR008942">
    <property type="entry name" value="ENTH_VHS"/>
</dbReference>
<evidence type="ECO:0000259" key="5">
    <source>
        <dbReference type="PROSITE" id="PS50179"/>
    </source>
</evidence>
<feature type="compositionally biased region" description="Basic and acidic residues" evidence="4">
    <location>
        <begin position="397"/>
        <end position="411"/>
    </location>
</feature>
<feature type="region of interest" description="Disordered" evidence="4">
    <location>
        <begin position="330"/>
        <end position="352"/>
    </location>
</feature>